<proteinExistence type="inferred from homology"/>
<dbReference type="InterPro" id="IPR015422">
    <property type="entry name" value="PyrdxlP-dep_Trfase_small"/>
</dbReference>
<protein>
    <submittedName>
        <fullName evidence="7">Histidinol-phosphate aminotransferase family protein</fullName>
    </submittedName>
</protein>
<evidence type="ECO:0000256" key="2">
    <source>
        <dbReference type="ARBA" id="ARBA00022576"/>
    </source>
</evidence>
<dbReference type="InterPro" id="IPR015421">
    <property type="entry name" value="PyrdxlP-dep_Trfase_major"/>
</dbReference>
<dbReference type="PANTHER" id="PTHR43643:SF3">
    <property type="entry name" value="HISTIDINOL-PHOSPHATE AMINOTRANSFERASE"/>
    <property type="match status" value="1"/>
</dbReference>
<evidence type="ECO:0000313" key="7">
    <source>
        <dbReference type="EMBL" id="UZP74437.1"/>
    </source>
</evidence>
<comment type="similarity">
    <text evidence="1">Belongs to the class-II pyridoxal-phosphate-dependent aminotransferase family. Histidinol-phosphate aminotransferase subfamily.</text>
</comment>
<name>A0ABY6Q709_9GAMM</name>
<dbReference type="Gene3D" id="3.40.640.10">
    <property type="entry name" value="Type I PLP-dependent aspartate aminotransferase-like (Major domain)"/>
    <property type="match status" value="1"/>
</dbReference>
<accession>A0ABY6Q709</accession>
<evidence type="ECO:0000256" key="3">
    <source>
        <dbReference type="ARBA" id="ARBA00022679"/>
    </source>
</evidence>
<dbReference type="SUPFAM" id="SSF53383">
    <property type="entry name" value="PLP-dependent transferases"/>
    <property type="match status" value="1"/>
</dbReference>
<dbReference type="Proteomes" id="UP001317963">
    <property type="component" value="Chromosome"/>
</dbReference>
<keyword evidence="2 7" id="KW-0032">Aminotransferase</keyword>
<evidence type="ECO:0000256" key="5">
    <source>
        <dbReference type="SAM" id="SignalP"/>
    </source>
</evidence>
<evidence type="ECO:0000256" key="1">
    <source>
        <dbReference type="ARBA" id="ARBA00007970"/>
    </source>
</evidence>
<dbReference type="InterPro" id="IPR015424">
    <property type="entry name" value="PyrdxlP-dep_Trfase"/>
</dbReference>
<sequence length="366" mass="40276">MKRRHFLSALGTATLAGSAMPALAQYLVPEGQVRLVFNENPYGPSPRALAEVRKILPLSAYYPDSPYDYPIRDDLFDVIAGNHGLDHENVFVSSGSNEGLQAALMAYGQRGKVMTPSLTYDAHLGYAEALGVSVTRVPLRSDLQVDLDAMEAQLDDSVAVVYLANPNNPTGLPIDAERLRAFCRSVGPKALVIIDEAYNELTDEPEKDTMVDLVREGHNVLVTRTFSKIFGMAGLRVGYGIARPDIIKKTSKHIMAWPNGVGLTAAYHSYIDSDFIRFSREKVLQGRAMVEKTCAQMGLTPVPSQTNFVFVDVGRDAMTVRRAMAKEGVLINAGYDGYPQHLRVSMGRLEDLKTFDRVFKRVMSGA</sequence>
<keyword evidence="3" id="KW-0808">Transferase</keyword>
<dbReference type="Pfam" id="PF00155">
    <property type="entry name" value="Aminotran_1_2"/>
    <property type="match status" value="1"/>
</dbReference>
<dbReference type="CDD" id="cd00609">
    <property type="entry name" value="AAT_like"/>
    <property type="match status" value="1"/>
</dbReference>
<gene>
    <name evidence="7" type="ORF">E0F26_06655</name>
</gene>
<keyword evidence="5" id="KW-0732">Signal</keyword>
<dbReference type="RefSeq" id="WP_279240882.1">
    <property type="nucleotide sequence ID" value="NZ_CP036501.1"/>
</dbReference>
<evidence type="ECO:0000259" key="6">
    <source>
        <dbReference type="Pfam" id="PF00155"/>
    </source>
</evidence>
<feature type="signal peptide" evidence="5">
    <location>
        <begin position="1"/>
        <end position="24"/>
    </location>
</feature>
<evidence type="ECO:0000256" key="4">
    <source>
        <dbReference type="ARBA" id="ARBA00022898"/>
    </source>
</evidence>
<feature type="chain" id="PRO_5046604737" evidence="5">
    <location>
        <begin position="25"/>
        <end position="366"/>
    </location>
</feature>
<keyword evidence="4" id="KW-0663">Pyridoxal phosphate</keyword>
<dbReference type="InterPro" id="IPR004839">
    <property type="entry name" value="Aminotransferase_I/II_large"/>
</dbReference>
<evidence type="ECO:0000313" key="8">
    <source>
        <dbReference type="Proteomes" id="UP001317963"/>
    </source>
</evidence>
<keyword evidence="8" id="KW-1185">Reference proteome</keyword>
<dbReference type="InterPro" id="IPR050106">
    <property type="entry name" value="HistidinolP_aminotransfase"/>
</dbReference>
<dbReference type="EMBL" id="CP036501">
    <property type="protein sequence ID" value="UZP74437.1"/>
    <property type="molecule type" value="Genomic_DNA"/>
</dbReference>
<dbReference type="PANTHER" id="PTHR43643">
    <property type="entry name" value="HISTIDINOL-PHOSPHATE AMINOTRANSFERASE 2"/>
    <property type="match status" value="1"/>
</dbReference>
<feature type="domain" description="Aminotransferase class I/classII large" evidence="6">
    <location>
        <begin position="32"/>
        <end position="352"/>
    </location>
</feature>
<dbReference type="GO" id="GO:0008483">
    <property type="term" value="F:transaminase activity"/>
    <property type="evidence" value="ECO:0007669"/>
    <property type="project" value="UniProtKB-KW"/>
</dbReference>
<organism evidence="7 8">
    <name type="scientific">Candidatus Paraluminiphilus aquimaris</name>
    <dbReference type="NCBI Taxonomy" id="2518994"/>
    <lineage>
        <taxon>Bacteria</taxon>
        <taxon>Pseudomonadati</taxon>
        <taxon>Pseudomonadota</taxon>
        <taxon>Gammaproteobacteria</taxon>
        <taxon>Cellvibrionales</taxon>
        <taxon>Halieaceae</taxon>
        <taxon>Candidatus Paraluminiphilus</taxon>
    </lineage>
</organism>
<dbReference type="Gene3D" id="3.90.1150.10">
    <property type="entry name" value="Aspartate Aminotransferase, domain 1"/>
    <property type="match status" value="1"/>
</dbReference>
<reference evidence="7 8" key="1">
    <citation type="submission" date="2019-02" db="EMBL/GenBank/DDBJ databases">
        <title>Halieaceae_genomes.</title>
        <authorList>
            <person name="Li S.-H."/>
        </authorList>
    </citation>
    <scope>NUCLEOTIDE SEQUENCE [LARGE SCALE GENOMIC DNA]</scope>
    <source>
        <strain evidence="7 8">JH123</strain>
    </source>
</reference>